<dbReference type="InterPro" id="IPR006222">
    <property type="entry name" value="GCVT_N"/>
</dbReference>
<dbReference type="InterPro" id="IPR029043">
    <property type="entry name" value="GcvT/YgfZ_C"/>
</dbReference>
<dbReference type="Gene3D" id="3.30.70.1400">
    <property type="entry name" value="Aminomethyltransferase beta-barrel domains"/>
    <property type="match status" value="1"/>
</dbReference>
<feature type="binding site" evidence="1">
    <location>
        <position position="183"/>
    </location>
    <ligand>
        <name>substrate</name>
    </ligand>
</feature>
<organism evidence="3 4">
    <name type="scientific">Ectothiorhodosinus mongolicus</name>
    <dbReference type="NCBI Taxonomy" id="233100"/>
    <lineage>
        <taxon>Bacteria</taxon>
        <taxon>Pseudomonadati</taxon>
        <taxon>Pseudomonadota</taxon>
        <taxon>Gammaproteobacteria</taxon>
        <taxon>Chromatiales</taxon>
        <taxon>Ectothiorhodospiraceae</taxon>
        <taxon>Ectothiorhodosinus</taxon>
    </lineage>
</organism>
<dbReference type="PANTHER" id="PTHR22602">
    <property type="entry name" value="TRANSFERASE CAF17, MITOCHONDRIAL-RELATED"/>
    <property type="match status" value="1"/>
</dbReference>
<dbReference type="STRING" id="233100.SAMN05216526_1900"/>
<protein>
    <recommendedName>
        <fullName evidence="2">GCVT N-terminal domain-containing protein</fullName>
    </recommendedName>
</protein>
<dbReference type="EMBL" id="FTPK01000005">
    <property type="protein sequence ID" value="SIT73893.1"/>
    <property type="molecule type" value="Genomic_DNA"/>
</dbReference>
<accession>A0A1R3W835</accession>
<name>A0A1R3W835_9GAMM</name>
<evidence type="ECO:0000256" key="1">
    <source>
        <dbReference type="PIRSR" id="PIRSR006487-1"/>
    </source>
</evidence>
<dbReference type="Pfam" id="PF01571">
    <property type="entry name" value="GCV_T"/>
    <property type="match status" value="1"/>
</dbReference>
<feature type="domain" description="GCVT N-terminal" evidence="2">
    <location>
        <begin position="26"/>
        <end position="156"/>
    </location>
</feature>
<dbReference type="GO" id="GO:0016226">
    <property type="term" value="P:iron-sulfur cluster assembly"/>
    <property type="evidence" value="ECO:0007669"/>
    <property type="project" value="TreeGrafter"/>
</dbReference>
<proteinExistence type="predicted"/>
<evidence type="ECO:0000313" key="4">
    <source>
        <dbReference type="Proteomes" id="UP000223759"/>
    </source>
</evidence>
<dbReference type="AlphaFoldDB" id="A0A1R3W835"/>
<dbReference type="InterPro" id="IPR017703">
    <property type="entry name" value="YgfZ/GCV_T_CS"/>
</dbReference>
<dbReference type="PIRSF" id="PIRSF006487">
    <property type="entry name" value="GcvT"/>
    <property type="match status" value="1"/>
</dbReference>
<dbReference type="Proteomes" id="UP000223759">
    <property type="component" value="Unassembled WGS sequence"/>
</dbReference>
<keyword evidence="4" id="KW-1185">Reference proteome</keyword>
<evidence type="ECO:0000259" key="2">
    <source>
        <dbReference type="Pfam" id="PF01571"/>
    </source>
</evidence>
<dbReference type="OrthoDB" id="9796287at2"/>
<dbReference type="SUPFAM" id="SSF101790">
    <property type="entry name" value="Aminomethyltransferase beta-barrel domain"/>
    <property type="match status" value="1"/>
</dbReference>
<dbReference type="Gene3D" id="2.40.30.160">
    <property type="match status" value="1"/>
</dbReference>
<sequence length="352" mass="38463">MKPEWKDFLLQAGAEFDGERVMHFGNPERENSVVVTGDILCDLSHHGLISAHGEDAEAFLQGQLSLDVTDISESISHLGSYCTPKGRMLAVFRMFRRGEALYMRLPRETVEATLKRLSMFILRAKVTLEDADDALVRLGLSGPNARAELKTALGIDPPEATDNVVRHDSYSIICIPGLHDRFEIYGDLEPMTQLWQKLNVRCAPVGAPYWGLLDIMAGIPQIYPQTAEAFVPQMANMELLGGVNFNKGCYPGQEVVARSHYLGKLKRRMYRLALPIDDAPEPNTPLFDAKNDPDQPAGFIVEAQPHPDGGLQALAVLKIASAESGDLHLGSAEGPAASVMSLPYSLEAAKAG</sequence>
<dbReference type="NCBIfam" id="TIGR03317">
    <property type="entry name" value="ygfZ_signature"/>
    <property type="match status" value="1"/>
</dbReference>
<reference evidence="3 4" key="1">
    <citation type="submission" date="2017-01" db="EMBL/GenBank/DDBJ databases">
        <authorList>
            <person name="Mah S.A."/>
            <person name="Swanson W.J."/>
            <person name="Moy G.W."/>
            <person name="Vacquier V.D."/>
        </authorList>
    </citation>
    <scope>NUCLEOTIDE SEQUENCE [LARGE SCALE GENOMIC DNA]</scope>
    <source>
        <strain evidence="3 4">M9</strain>
    </source>
</reference>
<dbReference type="RefSeq" id="WP_076756304.1">
    <property type="nucleotide sequence ID" value="NZ_CP023018.1"/>
</dbReference>
<gene>
    <name evidence="3" type="ORF">SAMN05216526_1900</name>
</gene>
<dbReference type="InterPro" id="IPR045179">
    <property type="entry name" value="YgfZ/GcvT"/>
</dbReference>
<evidence type="ECO:0000313" key="3">
    <source>
        <dbReference type="EMBL" id="SIT73893.1"/>
    </source>
</evidence>
<dbReference type="SUPFAM" id="SSF103025">
    <property type="entry name" value="Folate-binding domain"/>
    <property type="match status" value="1"/>
</dbReference>
<dbReference type="PANTHER" id="PTHR22602:SF0">
    <property type="entry name" value="TRANSFERASE CAF17, MITOCHONDRIAL-RELATED"/>
    <property type="match status" value="1"/>
</dbReference>
<dbReference type="Gene3D" id="3.30.70.1630">
    <property type="match status" value="1"/>
</dbReference>